<keyword evidence="3" id="KW-1185">Reference proteome</keyword>
<proteinExistence type="predicted"/>
<sequence>MTTSEATPLQTQDAPQTPAVPSPCINVCKMNADTQWCDGCLRTIDEIRAWSKLDDDGKRAIWAELDLRHASLMEQRKAAAP</sequence>
<name>A0A4P8IME7_9BURK</name>
<dbReference type="Proteomes" id="UP000298656">
    <property type="component" value="Chromosome 1"/>
</dbReference>
<dbReference type="AlphaFoldDB" id="A0A4P8IME7"/>
<evidence type="ECO:0000256" key="1">
    <source>
        <dbReference type="SAM" id="MobiDB-lite"/>
    </source>
</evidence>
<evidence type="ECO:0000313" key="2">
    <source>
        <dbReference type="EMBL" id="QCP48003.1"/>
    </source>
</evidence>
<dbReference type="EMBL" id="CP040077">
    <property type="protein sequence ID" value="QCP48003.1"/>
    <property type="molecule type" value="Genomic_DNA"/>
</dbReference>
<gene>
    <name evidence="2" type="ORF">FAZ95_01670</name>
</gene>
<dbReference type="PANTHER" id="PTHR35175:SF2">
    <property type="entry name" value="DUF1289 DOMAIN-CONTAINING PROTEIN"/>
    <property type="match status" value="1"/>
</dbReference>
<dbReference type="PANTHER" id="PTHR35175">
    <property type="entry name" value="DUF1289 DOMAIN-CONTAINING PROTEIN"/>
    <property type="match status" value="1"/>
</dbReference>
<dbReference type="InterPro" id="IPR010710">
    <property type="entry name" value="DUF1289"/>
</dbReference>
<dbReference type="OrthoDB" id="8911262at2"/>
<dbReference type="KEGG" id="tvl:FAZ95_01670"/>
<feature type="compositionally biased region" description="Polar residues" evidence="1">
    <location>
        <begin position="1"/>
        <end position="15"/>
    </location>
</feature>
<accession>A0A4P8IME7</accession>
<feature type="region of interest" description="Disordered" evidence="1">
    <location>
        <begin position="1"/>
        <end position="20"/>
    </location>
</feature>
<protein>
    <submittedName>
        <fullName evidence="2">DUF1289 domain-containing protein</fullName>
    </submittedName>
</protein>
<organism evidence="2 3">
    <name type="scientific">Trinickia violacea</name>
    <dbReference type="NCBI Taxonomy" id="2571746"/>
    <lineage>
        <taxon>Bacteria</taxon>
        <taxon>Pseudomonadati</taxon>
        <taxon>Pseudomonadota</taxon>
        <taxon>Betaproteobacteria</taxon>
        <taxon>Burkholderiales</taxon>
        <taxon>Burkholderiaceae</taxon>
        <taxon>Trinickia</taxon>
    </lineage>
</organism>
<dbReference type="RefSeq" id="WP_137330845.1">
    <property type="nucleotide sequence ID" value="NZ_CP040077.1"/>
</dbReference>
<evidence type="ECO:0000313" key="3">
    <source>
        <dbReference type="Proteomes" id="UP000298656"/>
    </source>
</evidence>
<reference evidence="2 3" key="1">
    <citation type="submission" date="2019-05" db="EMBL/GenBank/DDBJ databases">
        <title>Burkholderia sp. DHOD12, isolated from subtropical forest soil.</title>
        <authorList>
            <person name="Gao Z.-H."/>
            <person name="Qiu L.-H."/>
        </authorList>
    </citation>
    <scope>NUCLEOTIDE SEQUENCE [LARGE SCALE GENOMIC DNA]</scope>
    <source>
        <strain evidence="2 3">DHOD12</strain>
    </source>
</reference>
<dbReference type="Pfam" id="PF06945">
    <property type="entry name" value="DUF1289"/>
    <property type="match status" value="1"/>
</dbReference>